<name>A0A0L0F0V7_9EUKA</name>
<dbReference type="EMBL" id="KQ253382">
    <property type="protein sequence ID" value="KNC69773.1"/>
    <property type="molecule type" value="Genomic_DNA"/>
</dbReference>
<dbReference type="InterPro" id="IPR036086">
    <property type="entry name" value="ParB/Sulfiredoxin_sf"/>
</dbReference>
<dbReference type="Gene3D" id="3.90.1530.10">
    <property type="entry name" value="Conserved hypothetical protein from pyrococcus furiosus pfu- 392566-001, ParB domain"/>
    <property type="match status" value="1"/>
</dbReference>
<gene>
    <name evidence="1" type="ORF">SARC_17709</name>
</gene>
<proteinExistence type="predicted"/>
<dbReference type="InterPro" id="IPR014956">
    <property type="entry name" value="ParBc_2"/>
</dbReference>
<evidence type="ECO:0000313" key="2">
    <source>
        <dbReference type="Proteomes" id="UP000054560"/>
    </source>
</evidence>
<dbReference type="SUPFAM" id="SSF110849">
    <property type="entry name" value="ParB/Sulfiredoxin"/>
    <property type="match status" value="1"/>
</dbReference>
<keyword evidence="2" id="KW-1185">Reference proteome</keyword>
<organism evidence="1 2">
    <name type="scientific">Sphaeroforma arctica JP610</name>
    <dbReference type="NCBI Taxonomy" id="667725"/>
    <lineage>
        <taxon>Eukaryota</taxon>
        <taxon>Ichthyosporea</taxon>
        <taxon>Ichthyophonida</taxon>
        <taxon>Sphaeroforma</taxon>
    </lineage>
</organism>
<sequence length="68" mass="7870">LTHCMVDEIEKMDGASLHQYLLANQVPVIIGPKQPGEEQFYITDKHHLAYALLEAYLDFDSPHHHRIM</sequence>
<feature type="non-terminal residue" evidence="1">
    <location>
        <position position="1"/>
    </location>
</feature>
<accession>A0A0L0F0V7</accession>
<reference evidence="1 2" key="1">
    <citation type="submission" date="2011-02" db="EMBL/GenBank/DDBJ databases">
        <title>The Genome Sequence of Sphaeroforma arctica JP610.</title>
        <authorList>
            <consortium name="The Broad Institute Genome Sequencing Platform"/>
            <person name="Russ C."/>
            <person name="Cuomo C."/>
            <person name="Young S.K."/>
            <person name="Zeng Q."/>
            <person name="Gargeya S."/>
            <person name="Alvarado L."/>
            <person name="Berlin A."/>
            <person name="Chapman S.B."/>
            <person name="Chen Z."/>
            <person name="Freedman E."/>
            <person name="Gellesch M."/>
            <person name="Goldberg J."/>
            <person name="Griggs A."/>
            <person name="Gujja S."/>
            <person name="Heilman E."/>
            <person name="Heiman D."/>
            <person name="Howarth C."/>
            <person name="Mehta T."/>
            <person name="Neiman D."/>
            <person name="Pearson M."/>
            <person name="Roberts A."/>
            <person name="Saif S."/>
            <person name="Shea T."/>
            <person name="Shenoy N."/>
            <person name="Sisk P."/>
            <person name="Stolte C."/>
            <person name="Sykes S."/>
            <person name="White J."/>
            <person name="Yandava C."/>
            <person name="Burger G."/>
            <person name="Gray M.W."/>
            <person name="Holland P.W.H."/>
            <person name="King N."/>
            <person name="Lang F.B.F."/>
            <person name="Roger A.J."/>
            <person name="Ruiz-Trillo I."/>
            <person name="Haas B."/>
            <person name="Nusbaum C."/>
            <person name="Birren B."/>
        </authorList>
    </citation>
    <scope>NUCLEOTIDE SEQUENCE [LARGE SCALE GENOMIC DNA]</scope>
    <source>
        <strain evidence="1 2">JP610</strain>
    </source>
</reference>
<dbReference type="Proteomes" id="UP000054560">
    <property type="component" value="Unassembled WGS sequence"/>
</dbReference>
<dbReference type="RefSeq" id="XP_014143675.1">
    <property type="nucleotide sequence ID" value="XM_014288200.1"/>
</dbReference>
<protein>
    <submittedName>
        <fullName evidence="1">Uncharacterized protein</fullName>
    </submittedName>
</protein>
<evidence type="ECO:0000313" key="1">
    <source>
        <dbReference type="EMBL" id="KNC69773.1"/>
    </source>
</evidence>
<dbReference type="AlphaFoldDB" id="A0A0L0F0V7"/>
<dbReference type="GeneID" id="25918213"/>
<dbReference type="Pfam" id="PF08857">
    <property type="entry name" value="ParBc_2"/>
    <property type="match status" value="1"/>
</dbReference>